<gene>
    <name evidence="1" type="ORF">GCM10010384_22650</name>
</gene>
<keyword evidence="2" id="KW-1185">Reference proteome</keyword>
<comment type="caution">
    <text evidence="1">The sequence shown here is derived from an EMBL/GenBank/DDBJ whole genome shotgun (WGS) entry which is preliminary data.</text>
</comment>
<protein>
    <submittedName>
        <fullName evidence="1">Uncharacterized protein</fullName>
    </submittedName>
</protein>
<organism evidence="1 2">
    <name type="scientific">Streptomyces djakartensis</name>
    <dbReference type="NCBI Taxonomy" id="68193"/>
    <lineage>
        <taxon>Bacteria</taxon>
        <taxon>Bacillati</taxon>
        <taxon>Actinomycetota</taxon>
        <taxon>Actinomycetes</taxon>
        <taxon>Kitasatosporales</taxon>
        <taxon>Streptomycetaceae</taxon>
        <taxon>Streptomyces</taxon>
    </lineage>
</organism>
<evidence type="ECO:0000313" key="1">
    <source>
        <dbReference type="EMBL" id="GGY16118.1"/>
    </source>
</evidence>
<dbReference type="EMBL" id="BMWE01000005">
    <property type="protein sequence ID" value="GGY16118.1"/>
    <property type="molecule type" value="Genomic_DNA"/>
</dbReference>
<evidence type="ECO:0000313" key="2">
    <source>
        <dbReference type="Proteomes" id="UP000653308"/>
    </source>
</evidence>
<reference evidence="2" key="1">
    <citation type="journal article" date="2019" name="Int. J. Syst. Evol. Microbiol.">
        <title>The Global Catalogue of Microorganisms (GCM) 10K type strain sequencing project: providing services to taxonomists for standard genome sequencing and annotation.</title>
        <authorList>
            <consortium name="The Broad Institute Genomics Platform"/>
            <consortium name="The Broad Institute Genome Sequencing Center for Infectious Disease"/>
            <person name="Wu L."/>
            <person name="Ma J."/>
        </authorList>
    </citation>
    <scope>NUCLEOTIDE SEQUENCE [LARGE SCALE GENOMIC DNA]</scope>
    <source>
        <strain evidence="2">JCM 4957</strain>
    </source>
</reference>
<sequence>MRLRIRLTREGEEFIARLRPYHADVLHRALTCLRAGQHGVTALAVQVGAGPEAVDALAARLAGDHPGSFELRLSAAEVHLLHSALTAVPLMFLDGEDRLFSEERFHKETGSFREHFDSLARSLVEEVSEA</sequence>
<accession>A0ABQ2ZL19</accession>
<dbReference type="RefSeq" id="WP_190197610.1">
    <property type="nucleotide sequence ID" value="NZ_BMWE01000005.1"/>
</dbReference>
<dbReference type="Proteomes" id="UP000653308">
    <property type="component" value="Unassembled WGS sequence"/>
</dbReference>
<proteinExistence type="predicted"/>
<name>A0ABQ2ZL19_9ACTN</name>